<dbReference type="EMBL" id="AOSV01000003">
    <property type="protein sequence ID" value="EMG38586.1"/>
    <property type="molecule type" value="Genomic_DNA"/>
</dbReference>
<feature type="region of interest" description="Disordered" evidence="1">
    <location>
        <begin position="300"/>
        <end position="327"/>
    </location>
</feature>
<dbReference type="InterPro" id="IPR012337">
    <property type="entry name" value="RNaseH-like_sf"/>
</dbReference>
<evidence type="ECO:0000259" key="2">
    <source>
        <dbReference type="PROSITE" id="PS50994"/>
    </source>
</evidence>
<dbReference type="Pfam" id="PF13683">
    <property type="entry name" value="rve_3"/>
    <property type="match status" value="1"/>
</dbReference>
<dbReference type="PROSITE" id="PS50994">
    <property type="entry name" value="INTEGRASE"/>
    <property type="match status" value="1"/>
</dbReference>
<comment type="caution">
    <text evidence="3">The sequence shown here is derived from an EMBL/GenBank/DDBJ whole genome shotgun (WGS) entry which is preliminary data.</text>
</comment>
<evidence type="ECO:0000313" key="3">
    <source>
        <dbReference type="EMBL" id="EMG38586.1"/>
    </source>
</evidence>
<dbReference type="GO" id="GO:0015074">
    <property type="term" value="P:DNA integration"/>
    <property type="evidence" value="ECO:0007669"/>
    <property type="project" value="InterPro"/>
</dbReference>
<protein>
    <submittedName>
        <fullName evidence="3">Transposase</fullName>
    </submittedName>
</protein>
<accession>M5Q2M1</accession>
<dbReference type="InterPro" id="IPR036397">
    <property type="entry name" value="RNaseH_sf"/>
</dbReference>
<reference evidence="3 4" key="1">
    <citation type="journal article" date="2013" name="Genome Announc.">
        <title>Draft Genome Sequence for Desulfovibrio africanus Strain PCS.</title>
        <authorList>
            <person name="Brown S.D."/>
            <person name="Utturkar S.M."/>
            <person name="Arkin A.P."/>
            <person name="Deutschbauer A.M."/>
            <person name="Elias D.A."/>
            <person name="Hazen T.C."/>
            <person name="Chakraborty R."/>
        </authorList>
    </citation>
    <scope>NUCLEOTIDE SEQUENCE [LARGE SCALE GENOMIC DNA]</scope>
    <source>
        <strain evidence="3 4">PCS</strain>
    </source>
</reference>
<dbReference type="InterPro" id="IPR009057">
    <property type="entry name" value="Homeodomain-like_sf"/>
</dbReference>
<organism evidence="3 4">
    <name type="scientific">Desulfocurvibacter africanus PCS</name>
    <dbReference type="NCBI Taxonomy" id="1262666"/>
    <lineage>
        <taxon>Bacteria</taxon>
        <taxon>Pseudomonadati</taxon>
        <taxon>Thermodesulfobacteriota</taxon>
        <taxon>Desulfovibrionia</taxon>
        <taxon>Desulfovibrionales</taxon>
        <taxon>Desulfovibrionaceae</taxon>
        <taxon>Desulfocurvibacter</taxon>
    </lineage>
</organism>
<dbReference type="PATRIC" id="fig|1262666.3.peg.214"/>
<evidence type="ECO:0000256" key="1">
    <source>
        <dbReference type="SAM" id="MobiDB-lite"/>
    </source>
</evidence>
<name>M5Q2M1_DESAF</name>
<dbReference type="InterPro" id="IPR047656">
    <property type="entry name" value="IS481-like_transpos"/>
</dbReference>
<dbReference type="PANTHER" id="PTHR46889:SF4">
    <property type="entry name" value="TRANSPOSASE INSO FOR INSERTION SEQUENCE ELEMENT IS911B-RELATED"/>
    <property type="match status" value="1"/>
</dbReference>
<evidence type="ECO:0000313" key="4">
    <source>
        <dbReference type="Proteomes" id="UP000011922"/>
    </source>
</evidence>
<gene>
    <name evidence="3" type="ORF">PCS_00216</name>
</gene>
<dbReference type="Gene3D" id="3.30.420.10">
    <property type="entry name" value="Ribonuclease H-like superfamily/Ribonuclease H"/>
    <property type="match status" value="1"/>
</dbReference>
<dbReference type="AlphaFoldDB" id="M5Q2M1"/>
<feature type="compositionally biased region" description="Polar residues" evidence="1">
    <location>
        <begin position="313"/>
        <end position="327"/>
    </location>
</feature>
<dbReference type="InterPro" id="IPR001584">
    <property type="entry name" value="Integrase_cat-core"/>
</dbReference>
<feature type="domain" description="Integrase catalytic" evidence="2">
    <location>
        <begin position="144"/>
        <end position="319"/>
    </location>
</feature>
<proteinExistence type="predicted"/>
<dbReference type="GO" id="GO:0003676">
    <property type="term" value="F:nucleic acid binding"/>
    <property type="evidence" value="ECO:0007669"/>
    <property type="project" value="InterPro"/>
</dbReference>
<dbReference type="SUPFAM" id="SSF53098">
    <property type="entry name" value="Ribonuclease H-like"/>
    <property type="match status" value="1"/>
</dbReference>
<dbReference type="PANTHER" id="PTHR46889">
    <property type="entry name" value="TRANSPOSASE INSF FOR INSERTION SEQUENCE IS3B-RELATED"/>
    <property type="match status" value="1"/>
</dbReference>
<sequence length="327" mass="37519">MLQRAEALGKVTKACKQRGMHKSQFYEYRRRFLKHGMVGLIDLPPIHRSHPMTTSTEVVERILELSLAHPAWGCVRLSDHLKFEGISISSPTVQNILIKNGMASYYDRWLKIEEKRAGERIELTDEQVAFIVKQSPAFKERHVESSRPGELLCQDTFLVGTLKGIGRVYMHTVVDTFSSYAFGFLHTTRSPEAAVSVLHNDVLPFYGEKGIPIASVLTDNGREYCGTQAHPYQVYLELNGIEHRRTKVCRPQSNGFVERFNQTVLDEFYRQAFQTKLYETVEALQADLDAWLRYNNEQRPHQGYRNMGRRPITPSTSTSYQSGKKLC</sequence>
<dbReference type="Proteomes" id="UP000011922">
    <property type="component" value="Unassembled WGS sequence"/>
</dbReference>
<dbReference type="SUPFAM" id="SSF46689">
    <property type="entry name" value="Homeodomain-like"/>
    <property type="match status" value="1"/>
</dbReference>
<dbReference type="InterPro" id="IPR050900">
    <property type="entry name" value="Transposase_IS3/IS150/IS904"/>
</dbReference>
<dbReference type="NCBIfam" id="NF033577">
    <property type="entry name" value="transpos_IS481"/>
    <property type="match status" value="1"/>
</dbReference>
<dbReference type="Pfam" id="PF13565">
    <property type="entry name" value="HTH_32"/>
    <property type="match status" value="1"/>
</dbReference>